<dbReference type="Proteomes" id="UP001143474">
    <property type="component" value="Unassembled WGS sequence"/>
</dbReference>
<evidence type="ECO:0000256" key="1">
    <source>
        <dbReference type="ARBA" id="ARBA00001974"/>
    </source>
</evidence>
<comment type="similarity">
    <text evidence="2">Belongs to the acyl-CoA dehydrogenase family.</text>
</comment>
<evidence type="ECO:0000256" key="4">
    <source>
        <dbReference type="ARBA" id="ARBA00022827"/>
    </source>
</evidence>
<keyword evidence="3" id="KW-0285">Flavoprotein</keyword>
<evidence type="ECO:0000313" key="9">
    <source>
        <dbReference type="Proteomes" id="UP001143474"/>
    </source>
</evidence>
<protein>
    <submittedName>
        <fullName evidence="8">Acyl-CoA dehydrogenase</fullName>
    </submittedName>
</protein>
<evidence type="ECO:0000259" key="7">
    <source>
        <dbReference type="Pfam" id="PF02771"/>
    </source>
</evidence>
<dbReference type="EMBL" id="BSEV01000032">
    <property type="protein sequence ID" value="GLK14419.1"/>
    <property type="molecule type" value="Genomic_DNA"/>
</dbReference>
<sequence>MSLTDDQLDLRDAVRSFLAERPDAPWSRFAAELGVAGLAVPEEYGGAGCGMPEAAVVCEELGRVTASHPYLQTAVLAVEAVKAAGDPDAMARLLPGIADGSVTATVLLPGDADLSLSGDRLTGVARHALDGDVVLAFVDGELVEAVPSSRTPHTTLDQTRPLTSFTFADAPVLRVGDGAAHGRIRDLGVVGLASEQVGGAARCLETAVAYAKERHQFGRPIGSFQAVKHKAADLLLLVESARSAAMAAARASEDELAVLAAIAGSYCSEAYLAAAGENIQIHGGLGVTWEHSAHRHLKRAASDAELFGPPQAHRARLASAAGL</sequence>
<keyword evidence="5" id="KW-0560">Oxidoreductase</keyword>
<keyword evidence="9" id="KW-1185">Reference proteome</keyword>
<dbReference type="InterPro" id="IPR009075">
    <property type="entry name" value="AcylCo_DH/oxidase_C"/>
</dbReference>
<dbReference type="SUPFAM" id="SSF47203">
    <property type="entry name" value="Acyl-CoA dehydrogenase C-terminal domain-like"/>
    <property type="match status" value="1"/>
</dbReference>
<evidence type="ECO:0000256" key="2">
    <source>
        <dbReference type="ARBA" id="ARBA00009347"/>
    </source>
</evidence>
<dbReference type="InterPro" id="IPR036250">
    <property type="entry name" value="AcylCo_DH-like_C"/>
</dbReference>
<comment type="caution">
    <text evidence="8">The sequence shown here is derived from an EMBL/GenBank/DDBJ whole genome shotgun (WGS) entry which is preliminary data.</text>
</comment>
<dbReference type="Pfam" id="PF02771">
    <property type="entry name" value="Acyl-CoA_dh_N"/>
    <property type="match status" value="1"/>
</dbReference>
<feature type="domain" description="Acyl-CoA dehydrogenase/oxidase N-terminal" evidence="7">
    <location>
        <begin position="4"/>
        <end position="100"/>
    </location>
</feature>
<dbReference type="GO" id="GO:0003995">
    <property type="term" value="F:acyl-CoA dehydrogenase activity"/>
    <property type="evidence" value="ECO:0007669"/>
    <property type="project" value="TreeGrafter"/>
</dbReference>
<comment type="cofactor">
    <cofactor evidence="1">
        <name>FAD</name>
        <dbReference type="ChEBI" id="CHEBI:57692"/>
    </cofactor>
</comment>
<gene>
    <name evidence="8" type="primary">acd_2</name>
    <name evidence="8" type="ORF">GCM10017600_78310</name>
</gene>
<feature type="domain" description="Acyl-CoA dehydrogenase/oxidase C-terminal" evidence="6">
    <location>
        <begin position="191"/>
        <end position="320"/>
    </location>
</feature>
<dbReference type="SUPFAM" id="SSF56645">
    <property type="entry name" value="Acyl-CoA dehydrogenase NM domain-like"/>
    <property type="match status" value="1"/>
</dbReference>
<evidence type="ECO:0000259" key="6">
    <source>
        <dbReference type="Pfam" id="PF00441"/>
    </source>
</evidence>
<dbReference type="GO" id="GO:0050660">
    <property type="term" value="F:flavin adenine dinucleotide binding"/>
    <property type="evidence" value="ECO:0007669"/>
    <property type="project" value="InterPro"/>
</dbReference>
<dbReference type="Pfam" id="PF00441">
    <property type="entry name" value="Acyl-CoA_dh_1"/>
    <property type="match status" value="1"/>
</dbReference>
<dbReference type="InterPro" id="IPR009100">
    <property type="entry name" value="AcylCoA_DH/oxidase_NM_dom_sf"/>
</dbReference>
<dbReference type="InterPro" id="IPR037069">
    <property type="entry name" value="AcylCoA_DH/ox_N_sf"/>
</dbReference>
<organism evidence="8 9">
    <name type="scientific">Streptosporangium carneum</name>
    <dbReference type="NCBI Taxonomy" id="47481"/>
    <lineage>
        <taxon>Bacteria</taxon>
        <taxon>Bacillati</taxon>
        <taxon>Actinomycetota</taxon>
        <taxon>Actinomycetes</taxon>
        <taxon>Streptosporangiales</taxon>
        <taxon>Streptosporangiaceae</taxon>
        <taxon>Streptosporangium</taxon>
    </lineage>
</organism>
<reference evidence="8" key="2">
    <citation type="submission" date="2023-01" db="EMBL/GenBank/DDBJ databases">
        <authorList>
            <person name="Sun Q."/>
            <person name="Evtushenko L."/>
        </authorList>
    </citation>
    <scope>NUCLEOTIDE SEQUENCE</scope>
    <source>
        <strain evidence="8">VKM Ac-2007</strain>
    </source>
</reference>
<dbReference type="Gene3D" id="1.10.540.10">
    <property type="entry name" value="Acyl-CoA dehydrogenase/oxidase, N-terminal domain"/>
    <property type="match status" value="1"/>
</dbReference>
<evidence type="ECO:0000256" key="3">
    <source>
        <dbReference type="ARBA" id="ARBA00022630"/>
    </source>
</evidence>
<name>A0A9W6IBA8_9ACTN</name>
<dbReference type="InterPro" id="IPR013786">
    <property type="entry name" value="AcylCoA_DH/ox_N"/>
</dbReference>
<evidence type="ECO:0000313" key="8">
    <source>
        <dbReference type="EMBL" id="GLK14419.1"/>
    </source>
</evidence>
<dbReference type="Gene3D" id="1.20.140.10">
    <property type="entry name" value="Butyryl-CoA Dehydrogenase, subunit A, domain 3"/>
    <property type="match status" value="1"/>
</dbReference>
<keyword evidence="4" id="KW-0274">FAD</keyword>
<dbReference type="AlphaFoldDB" id="A0A9W6IBA8"/>
<accession>A0A9W6IBA8</accession>
<dbReference type="PANTHER" id="PTHR43884:SF20">
    <property type="entry name" value="ACYL-COA DEHYDROGENASE FADE28"/>
    <property type="match status" value="1"/>
</dbReference>
<dbReference type="RefSeq" id="WP_271222656.1">
    <property type="nucleotide sequence ID" value="NZ_BAAAVD010000069.1"/>
</dbReference>
<proteinExistence type="inferred from homology"/>
<reference evidence="8" key="1">
    <citation type="journal article" date="2014" name="Int. J. Syst. Evol. Microbiol.">
        <title>Complete genome sequence of Corynebacterium casei LMG S-19264T (=DSM 44701T), isolated from a smear-ripened cheese.</title>
        <authorList>
            <consortium name="US DOE Joint Genome Institute (JGI-PGF)"/>
            <person name="Walter F."/>
            <person name="Albersmeier A."/>
            <person name="Kalinowski J."/>
            <person name="Ruckert C."/>
        </authorList>
    </citation>
    <scope>NUCLEOTIDE SEQUENCE</scope>
    <source>
        <strain evidence="8">VKM Ac-2007</strain>
    </source>
</reference>
<dbReference type="PANTHER" id="PTHR43884">
    <property type="entry name" value="ACYL-COA DEHYDROGENASE"/>
    <property type="match status" value="1"/>
</dbReference>
<evidence type="ECO:0000256" key="5">
    <source>
        <dbReference type="ARBA" id="ARBA00023002"/>
    </source>
</evidence>